<evidence type="ECO:0000313" key="3">
    <source>
        <dbReference type="Proteomes" id="UP001292079"/>
    </source>
</evidence>
<dbReference type="EMBL" id="JALJAT010000003">
    <property type="protein sequence ID" value="KAK4471681.1"/>
    <property type="molecule type" value="Genomic_DNA"/>
</dbReference>
<comment type="caution">
    <text evidence="2">The sequence shown here is derived from an EMBL/GenBank/DDBJ whole genome shotgun (WGS) entry which is preliminary data.</text>
</comment>
<evidence type="ECO:0000259" key="1">
    <source>
        <dbReference type="PROSITE" id="PS50086"/>
    </source>
</evidence>
<dbReference type="PROSITE" id="PS50086">
    <property type="entry name" value="TBC_RABGAP"/>
    <property type="match status" value="1"/>
</dbReference>
<dbReference type="InterPro" id="IPR000195">
    <property type="entry name" value="Rab-GAP-TBC_dom"/>
</dbReference>
<name>A0AAE1ZCC8_SCHME</name>
<reference evidence="2" key="1">
    <citation type="submission" date="2022-04" db="EMBL/GenBank/DDBJ databases">
        <authorList>
            <person name="Xu L."/>
            <person name="Lv Z."/>
        </authorList>
    </citation>
    <scope>NUCLEOTIDE SEQUENCE</scope>
    <source>
        <strain evidence="2">LV_2022a</strain>
    </source>
</reference>
<accession>A0AAE1ZCC8</accession>
<dbReference type="PANTHER" id="PTHR16110:SF1">
    <property type="entry name" value="TBC1 DOMAIN FAMILY MEMBER 19"/>
    <property type="match status" value="1"/>
</dbReference>
<dbReference type="InterPro" id="IPR035969">
    <property type="entry name" value="Rab-GAP_TBC_sf"/>
</dbReference>
<dbReference type="PANTHER" id="PTHR16110">
    <property type="entry name" value="TBC1 DOMAIN FAMILY MEMBER 19"/>
    <property type="match status" value="1"/>
</dbReference>
<reference evidence="2" key="2">
    <citation type="journal article" date="2023" name="Infect Dis Poverty">
        <title>Chromosome-scale genome of the human blood fluke Schistosoma mekongi and its implications for public health.</title>
        <authorList>
            <person name="Zhou M."/>
            <person name="Xu L."/>
            <person name="Xu D."/>
            <person name="Chen W."/>
            <person name="Khan J."/>
            <person name="Hu Y."/>
            <person name="Huang H."/>
            <person name="Wei H."/>
            <person name="Zhang Y."/>
            <person name="Chusongsang P."/>
            <person name="Tanasarnprasert K."/>
            <person name="Hu X."/>
            <person name="Limpanont Y."/>
            <person name="Lv Z."/>
        </authorList>
    </citation>
    <scope>NUCLEOTIDE SEQUENCE</scope>
    <source>
        <strain evidence="2">LV_2022a</strain>
    </source>
</reference>
<dbReference type="SUPFAM" id="SSF47923">
    <property type="entry name" value="Ypt/Rab-GAP domain of gyp1p"/>
    <property type="match status" value="1"/>
</dbReference>
<keyword evidence="3" id="KW-1185">Reference proteome</keyword>
<dbReference type="SMART" id="SM00164">
    <property type="entry name" value="TBC"/>
    <property type="match status" value="1"/>
</dbReference>
<proteinExistence type="predicted"/>
<dbReference type="Pfam" id="PF00566">
    <property type="entry name" value="RabGAP-TBC"/>
    <property type="match status" value="1"/>
</dbReference>
<gene>
    <name evidence="2" type="ORF">MN116_005086</name>
</gene>
<dbReference type="Gene3D" id="1.10.472.80">
    <property type="entry name" value="Ypt/Rab-GAP domain of gyp1p, domain 3"/>
    <property type="match status" value="1"/>
</dbReference>
<organism evidence="2 3">
    <name type="scientific">Schistosoma mekongi</name>
    <name type="common">Parasitic worm</name>
    <dbReference type="NCBI Taxonomy" id="38744"/>
    <lineage>
        <taxon>Eukaryota</taxon>
        <taxon>Metazoa</taxon>
        <taxon>Spiralia</taxon>
        <taxon>Lophotrochozoa</taxon>
        <taxon>Platyhelminthes</taxon>
        <taxon>Trematoda</taxon>
        <taxon>Digenea</taxon>
        <taxon>Strigeidida</taxon>
        <taxon>Schistosomatoidea</taxon>
        <taxon>Schistosomatidae</taxon>
        <taxon>Schistosoma</taxon>
    </lineage>
</organism>
<sequence>MNCAILIDKHLTKDHIFGLYALFKILSRLDLLSCFDRVLTKLFRAQGVSIEDLDKFISVDYYADSLRRFKTLETAVMIRVRMYDHPIITEDILVHELLNAVKCSTIEMNLLDEAMALVADQDEVSRNKIDHVYKLLLEGGRFQALKNWIFTHKPAILLQIRQELANDHYANNSCSCNYLKSAQISWERKMLLSLNSMCNELGIKLARKRSKCHNEAILQNWSELSLFFNKQSIIKPVFGPKDLLDILTNIKHPHIRPTSRIVYKDFSSASITTWGLINLPLNVKSLSNLRKFYKPLHPENPQIGVDDYELSTFGLSREQEAEDVLSLNSSERAQQFLRCGCPLSYRARIWALCLNTKVVGEDYLYYNQLKSFVAENEYMTDELICKEVQLTASNDDMHFVFCDYTYQVLLPFTRDQAILSHFKSMLASPPRVTNKNSTESYVYPPSGVIPFHGFSMYTLPLCYLYDDPVPLYITFRQFYVRYLYKLHTISDENSGILCLCLLFEHLLQIKEPEIFFHLKSFGAQPIRFAFKWLMRAFSGFLAPDQVLLLWDRILGFDSLEILAVLAVAIFAYRRINLLQVKTNADVEAVLADLTSVKVISLLQMVIFTD</sequence>
<dbReference type="Proteomes" id="UP001292079">
    <property type="component" value="Unassembled WGS sequence"/>
</dbReference>
<dbReference type="AlphaFoldDB" id="A0AAE1ZCC8"/>
<evidence type="ECO:0000313" key="2">
    <source>
        <dbReference type="EMBL" id="KAK4471681.1"/>
    </source>
</evidence>
<protein>
    <recommendedName>
        <fullName evidence="1">Rab-GAP TBC domain-containing protein</fullName>
    </recommendedName>
</protein>
<feature type="domain" description="Rab-GAP TBC" evidence="1">
    <location>
        <begin position="340"/>
        <end position="557"/>
    </location>
</feature>
<dbReference type="InterPro" id="IPR042507">
    <property type="entry name" value="TBC1D19"/>
</dbReference>